<keyword evidence="2" id="KW-0732">Signal</keyword>
<feature type="chain" id="PRO_5045377939" description="IPTL-CTERM protein sorting domain-containing protein" evidence="2">
    <location>
        <begin position="29"/>
        <end position="214"/>
    </location>
</feature>
<dbReference type="Proteomes" id="UP001596152">
    <property type="component" value="Unassembled WGS sequence"/>
</dbReference>
<dbReference type="RefSeq" id="WP_374036376.1">
    <property type="nucleotide sequence ID" value="NZ_CP169082.1"/>
</dbReference>
<keyword evidence="1" id="KW-0472">Membrane</keyword>
<gene>
    <name evidence="4" type="ORF">ACFPIE_00095</name>
</gene>
<dbReference type="InterPro" id="IPR026442">
    <property type="entry name" value="IPTL_CTERM"/>
</dbReference>
<proteinExistence type="predicted"/>
<protein>
    <recommendedName>
        <fullName evidence="3">IPTL-CTERM protein sorting domain-containing protein</fullName>
    </recommendedName>
</protein>
<keyword evidence="1" id="KW-0812">Transmembrane</keyword>
<evidence type="ECO:0000256" key="2">
    <source>
        <dbReference type="SAM" id="SignalP"/>
    </source>
</evidence>
<feature type="signal peptide" evidence="2">
    <location>
        <begin position="1"/>
        <end position="28"/>
    </location>
</feature>
<evidence type="ECO:0000313" key="5">
    <source>
        <dbReference type="Proteomes" id="UP001596152"/>
    </source>
</evidence>
<evidence type="ECO:0000256" key="1">
    <source>
        <dbReference type="SAM" id="Phobius"/>
    </source>
</evidence>
<evidence type="ECO:0000259" key="3">
    <source>
        <dbReference type="Pfam" id="PF18203"/>
    </source>
</evidence>
<comment type="caution">
    <text evidence="4">The sequence shown here is derived from an EMBL/GenBank/DDBJ whole genome shotgun (WGS) entry which is preliminary data.</text>
</comment>
<keyword evidence="5" id="KW-1185">Reference proteome</keyword>
<sequence>MKIAVKSSWASAAAAIVFALGLGSPAHAEYTFSVQQVGPDVVVTGSGTLNTTALTMPGAQTAFGANGAMTSVSVITGACGGAVAVRQFTGMTGPTSLPVSTTTLGSSGSGDCVAFTTVLNGGPSVWIPSAWTPGDPFSSTNTFSGQTLASMGLTPGTYVWSWGSGPTADRYILRIGPPPVPTMGEWSLIALASLLAASGLFAAAMQARRRRTMI</sequence>
<feature type="transmembrane region" description="Helical" evidence="1">
    <location>
        <begin position="186"/>
        <end position="205"/>
    </location>
</feature>
<feature type="domain" description="IPTL-CTERM protein sorting" evidence="3">
    <location>
        <begin position="179"/>
        <end position="210"/>
    </location>
</feature>
<name>A0ABW0FL84_9CAUL</name>
<dbReference type="Pfam" id="PF18203">
    <property type="entry name" value="IPTL-CTERM"/>
    <property type="match status" value="1"/>
</dbReference>
<organism evidence="4 5">
    <name type="scientific">Brevundimonas staleyi</name>
    <dbReference type="NCBI Taxonomy" id="74326"/>
    <lineage>
        <taxon>Bacteria</taxon>
        <taxon>Pseudomonadati</taxon>
        <taxon>Pseudomonadota</taxon>
        <taxon>Alphaproteobacteria</taxon>
        <taxon>Caulobacterales</taxon>
        <taxon>Caulobacteraceae</taxon>
        <taxon>Brevundimonas</taxon>
    </lineage>
</organism>
<dbReference type="EMBL" id="JBHSLF010000001">
    <property type="protein sequence ID" value="MFC5342296.1"/>
    <property type="molecule type" value="Genomic_DNA"/>
</dbReference>
<reference evidence="5" key="1">
    <citation type="journal article" date="2019" name="Int. J. Syst. Evol. Microbiol.">
        <title>The Global Catalogue of Microorganisms (GCM) 10K type strain sequencing project: providing services to taxonomists for standard genome sequencing and annotation.</title>
        <authorList>
            <consortium name="The Broad Institute Genomics Platform"/>
            <consortium name="The Broad Institute Genome Sequencing Center for Infectious Disease"/>
            <person name="Wu L."/>
            <person name="Ma J."/>
        </authorList>
    </citation>
    <scope>NUCLEOTIDE SEQUENCE [LARGE SCALE GENOMIC DNA]</scope>
    <source>
        <strain evidence="5">JCM 12125</strain>
    </source>
</reference>
<keyword evidence="1" id="KW-1133">Transmembrane helix</keyword>
<evidence type="ECO:0000313" key="4">
    <source>
        <dbReference type="EMBL" id="MFC5342296.1"/>
    </source>
</evidence>
<accession>A0ABW0FL84</accession>